<evidence type="ECO:0000256" key="3">
    <source>
        <dbReference type="ARBA" id="ARBA00023125"/>
    </source>
</evidence>
<evidence type="ECO:0000313" key="9">
    <source>
        <dbReference type="Proteomes" id="UP000294555"/>
    </source>
</evidence>
<evidence type="ECO:0000313" key="8">
    <source>
        <dbReference type="EMBL" id="TCL07156.1"/>
    </source>
</evidence>
<dbReference type="InterPro" id="IPR002104">
    <property type="entry name" value="Integrase_catalytic"/>
</dbReference>
<evidence type="ECO:0000256" key="5">
    <source>
        <dbReference type="PROSITE-ProRule" id="PRU01248"/>
    </source>
</evidence>
<keyword evidence="9" id="KW-1185">Reference proteome</keyword>
<dbReference type="CDD" id="cd00801">
    <property type="entry name" value="INT_P4_C"/>
    <property type="match status" value="1"/>
</dbReference>
<dbReference type="Gene3D" id="3.30.160.390">
    <property type="entry name" value="Integrase, DNA-binding domain"/>
    <property type="match status" value="1"/>
</dbReference>
<dbReference type="Proteomes" id="UP000294555">
    <property type="component" value="Unassembled WGS sequence"/>
</dbReference>
<dbReference type="InterPro" id="IPR053876">
    <property type="entry name" value="Phage_int_M"/>
</dbReference>
<sequence length="407" mass="46695">MWGYYPGYPKTPRTSTPPHALISTSNQDIEISRKLYKLADSDGLFLHIIIAGNKSWRLKCRFEEKEKLMTFGLFPAITLSEARKQRDKARALLAAGVDPSEEKKSRKAESLITSGNTFKSITLEWYDSRKRTWSEKYADEMISMFEKDIFPFIGETSISEIKPLMLLGVLRKFEERGAMERARKARRRCGEVFRYAIGTGRADYNPAPDLSIALGAPKPRHYPFLLESEVGVFNQALAAYGGGILVKVATQVLQLTGLRTVELRESRWSFIDFENAIWEIPPELMKSRRPHVVPMSRQVIALLEFLRPITGHYSYIFPGRSDKKKPISENSILGVIKRIGFDGRASGHGFRHTMSTILNDHGFDPDLIERQLAHIDRNKVRGIYNHAQYLDKRREMMQWYADYLDGL</sequence>
<accession>A0A4R1NQV0</accession>
<dbReference type="PROSITE" id="PS51900">
    <property type="entry name" value="CB"/>
    <property type="match status" value="1"/>
</dbReference>
<dbReference type="GO" id="GO:0015074">
    <property type="term" value="P:DNA integration"/>
    <property type="evidence" value="ECO:0007669"/>
    <property type="project" value="UniProtKB-KW"/>
</dbReference>
<dbReference type="InterPro" id="IPR025166">
    <property type="entry name" value="Integrase_DNA_bind_dom"/>
</dbReference>
<dbReference type="AlphaFoldDB" id="A0A4R1NQV0"/>
<evidence type="ECO:0000256" key="4">
    <source>
        <dbReference type="ARBA" id="ARBA00023172"/>
    </source>
</evidence>
<dbReference type="OrthoDB" id="9795573at2"/>
<dbReference type="SUPFAM" id="SSF56349">
    <property type="entry name" value="DNA breaking-rejoining enzymes"/>
    <property type="match status" value="1"/>
</dbReference>
<dbReference type="EMBL" id="SJOI01000001">
    <property type="protein sequence ID" value="TCL07156.1"/>
    <property type="molecule type" value="Genomic_DNA"/>
</dbReference>
<dbReference type="PANTHER" id="PTHR30629">
    <property type="entry name" value="PROPHAGE INTEGRASE"/>
    <property type="match status" value="1"/>
</dbReference>
<dbReference type="InterPro" id="IPR011010">
    <property type="entry name" value="DNA_brk_join_enz"/>
</dbReference>
<evidence type="ECO:0000256" key="1">
    <source>
        <dbReference type="ARBA" id="ARBA00008857"/>
    </source>
</evidence>
<feature type="domain" description="Tyr recombinase" evidence="6">
    <location>
        <begin position="220"/>
        <end position="397"/>
    </location>
</feature>
<protein>
    <submittedName>
        <fullName evidence="8">Integrase</fullName>
    </submittedName>
</protein>
<evidence type="ECO:0000259" key="7">
    <source>
        <dbReference type="PROSITE" id="PS51900"/>
    </source>
</evidence>
<gene>
    <name evidence="8" type="ORF">EZJ58_5469</name>
</gene>
<reference evidence="8 9" key="1">
    <citation type="submission" date="2019-02" db="EMBL/GenBank/DDBJ databases">
        <title>Investigation of anaerobic lignin degradation for improved lignocellulosic biofuels.</title>
        <authorList>
            <person name="Deangelis K."/>
        </authorList>
    </citation>
    <scope>NUCLEOTIDE SEQUENCE [LARGE SCALE GENOMIC DNA]</scope>
    <source>
        <strain evidence="8 9">159R</strain>
    </source>
</reference>
<dbReference type="Pfam" id="PF00589">
    <property type="entry name" value="Phage_integrase"/>
    <property type="match status" value="1"/>
</dbReference>
<dbReference type="PROSITE" id="PS51898">
    <property type="entry name" value="TYR_RECOMBINASE"/>
    <property type="match status" value="1"/>
</dbReference>
<evidence type="ECO:0000256" key="2">
    <source>
        <dbReference type="ARBA" id="ARBA00022908"/>
    </source>
</evidence>
<dbReference type="Gene3D" id="1.10.443.10">
    <property type="entry name" value="Intergrase catalytic core"/>
    <property type="match status" value="1"/>
</dbReference>
<comment type="caution">
    <text evidence="8">The sequence shown here is derived from an EMBL/GenBank/DDBJ whole genome shotgun (WGS) entry which is preliminary data.</text>
</comment>
<dbReference type="InterPro" id="IPR050808">
    <property type="entry name" value="Phage_Integrase"/>
</dbReference>
<organism evidence="8 9">
    <name type="scientific">Sodalis ligni</name>
    <dbReference type="NCBI Taxonomy" id="2697027"/>
    <lineage>
        <taxon>Bacteria</taxon>
        <taxon>Pseudomonadati</taxon>
        <taxon>Pseudomonadota</taxon>
        <taxon>Gammaproteobacteria</taxon>
        <taxon>Enterobacterales</taxon>
        <taxon>Bruguierivoracaceae</taxon>
        <taxon>Sodalis</taxon>
    </lineage>
</organism>
<dbReference type="Pfam" id="PF22022">
    <property type="entry name" value="Phage_int_M"/>
    <property type="match status" value="1"/>
</dbReference>
<dbReference type="InterPro" id="IPR013762">
    <property type="entry name" value="Integrase-like_cat_sf"/>
</dbReference>
<keyword evidence="2" id="KW-0229">DNA integration</keyword>
<feature type="domain" description="Core-binding (CB)" evidence="7">
    <location>
        <begin position="116"/>
        <end position="197"/>
    </location>
</feature>
<dbReference type="PANTHER" id="PTHR30629:SF2">
    <property type="entry name" value="PROPHAGE INTEGRASE INTS-RELATED"/>
    <property type="match status" value="1"/>
</dbReference>
<dbReference type="InterPro" id="IPR010998">
    <property type="entry name" value="Integrase_recombinase_N"/>
</dbReference>
<dbReference type="Pfam" id="PF13356">
    <property type="entry name" value="Arm-DNA-bind_3"/>
    <property type="match status" value="1"/>
</dbReference>
<evidence type="ECO:0000259" key="6">
    <source>
        <dbReference type="PROSITE" id="PS51898"/>
    </source>
</evidence>
<dbReference type="Gene3D" id="1.10.150.130">
    <property type="match status" value="1"/>
</dbReference>
<comment type="similarity">
    <text evidence="1">Belongs to the 'phage' integrase family.</text>
</comment>
<dbReference type="GO" id="GO:0003677">
    <property type="term" value="F:DNA binding"/>
    <property type="evidence" value="ECO:0007669"/>
    <property type="project" value="UniProtKB-UniRule"/>
</dbReference>
<dbReference type="InterPro" id="IPR044068">
    <property type="entry name" value="CB"/>
</dbReference>
<proteinExistence type="inferred from homology"/>
<name>A0A4R1NQV0_9GAMM</name>
<keyword evidence="3 5" id="KW-0238">DNA-binding</keyword>
<keyword evidence="4" id="KW-0233">DNA recombination</keyword>
<dbReference type="GO" id="GO:0006310">
    <property type="term" value="P:DNA recombination"/>
    <property type="evidence" value="ECO:0007669"/>
    <property type="project" value="UniProtKB-KW"/>
</dbReference>
<dbReference type="InterPro" id="IPR038488">
    <property type="entry name" value="Integrase_DNA-bd_sf"/>
</dbReference>